<dbReference type="EMBL" id="STGV01000005">
    <property type="protein sequence ID" value="THV21607.1"/>
    <property type="molecule type" value="Genomic_DNA"/>
</dbReference>
<evidence type="ECO:0000313" key="7">
    <source>
        <dbReference type="Proteomes" id="UP000308828"/>
    </source>
</evidence>
<dbReference type="Pfam" id="PF00027">
    <property type="entry name" value="cNMP_binding"/>
    <property type="match status" value="1"/>
</dbReference>
<dbReference type="Gene3D" id="1.10.10.10">
    <property type="entry name" value="Winged helix-like DNA-binding domain superfamily/Winged helix DNA-binding domain"/>
    <property type="match status" value="1"/>
</dbReference>
<proteinExistence type="predicted"/>
<keyword evidence="7" id="KW-1185">Reference proteome</keyword>
<dbReference type="InterPro" id="IPR050397">
    <property type="entry name" value="Env_Response_Regulators"/>
</dbReference>
<name>A0A4S8NVG0_9HYPH</name>
<dbReference type="InterPro" id="IPR014710">
    <property type="entry name" value="RmlC-like_jellyroll"/>
</dbReference>
<evidence type="ECO:0000256" key="2">
    <source>
        <dbReference type="ARBA" id="ARBA00023125"/>
    </source>
</evidence>
<dbReference type="AlphaFoldDB" id="A0A4S8NVG0"/>
<gene>
    <name evidence="6" type="ORF">FAA97_16500</name>
</gene>
<dbReference type="PROSITE" id="PS50042">
    <property type="entry name" value="CNMP_BINDING_3"/>
    <property type="match status" value="1"/>
</dbReference>
<dbReference type="GO" id="GO:0003700">
    <property type="term" value="F:DNA-binding transcription factor activity"/>
    <property type="evidence" value="ECO:0007669"/>
    <property type="project" value="TreeGrafter"/>
</dbReference>
<dbReference type="PANTHER" id="PTHR24567:SF26">
    <property type="entry name" value="REGULATORY PROTEIN YEIL"/>
    <property type="match status" value="1"/>
</dbReference>
<sequence length="252" mass="27386">MRNRARVHCIMPSYHLDSAKSAVASQRATGGEVAGLGASCALFHGLDPQAIRSIIARGYHRSYGKNEIVVTQGSEKRLVGLAVSGLFVVRRCSANGIFLSLQTIRPGELFCEMSLIDASENQHEVAAGSETSSALLFSVRSFRELMAEHPVLSTRLVEQMADRISSLAELSFELATMKTDDRLRKAISKLAQETNQLRDGGTIYPAPTHAEFASMLGTTREVVSRSIVALCREGSIETSRQSITIRSADALM</sequence>
<dbReference type="InterPro" id="IPR036390">
    <property type="entry name" value="WH_DNA-bd_sf"/>
</dbReference>
<keyword evidence="3" id="KW-0804">Transcription</keyword>
<evidence type="ECO:0000313" key="6">
    <source>
        <dbReference type="EMBL" id="THV21607.1"/>
    </source>
</evidence>
<evidence type="ECO:0000256" key="1">
    <source>
        <dbReference type="ARBA" id="ARBA00023015"/>
    </source>
</evidence>
<dbReference type="SUPFAM" id="SSF51206">
    <property type="entry name" value="cAMP-binding domain-like"/>
    <property type="match status" value="1"/>
</dbReference>
<dbReference type="Proteomes" id="UP000308828">
    <property type="component" value="Unassembled WGS sequence"/>
</dbReference>
<dbReference type="InterPro" id="IPR012318">
    <property type="entry name" value="HTH_CRP"/>
</dbReference>
<dbReference type="GO" id="GO:0005829">
    <property type="term" value="C:cytosol"/>
    <property type="evidence" value="ECO:0007669"/>
    <property type="project" value="TreeGrafter"/>
</dbReference>
<dbReference type="GO" id="GO:0003677">
    <property type="term" value="F:DNA binding"/>
    <property type="evidence" value="ECO:0007669"/>
    <property type="project" value="UniProtKB-KW"/>
</dbReference>
<evidence type="ECO:0000259" key="4">
    <source>
        <dbReference type="PROSITE" id="PS50042"/>
    </source>
</evidence>
<dbReference type="PROSITE" id="PS51063">
    <property type="entry name" value="HTH_CRP_2"/>
    <property type="match status" value="1"/>
</dbReference>
<dbReference type="CDD" id="cd00038">
    <property type="entry name" value="CAP_ED"/>
    <property type="match status" value="1"/>
</dbReference>
<reference evidence="6 7" key="1">
    <citation type="submission" date="2019-04" db="EMBL/GenBank/DDBJ databases">
        <title>Genome sequence of strain shin9-1.</title>
        <authorList>
            <person name="Gao J."/>
            <person name="Sun J."/>
        </authorList>
    </citation>
    <scope>NUCLEOTIDE SEQUENCE [LARGE SCALE GENOMIC DNA]</scope>
    <source>
        <strain evidence="7">shin9-1</strain>
    </source>
</reference>
<keyword evidence="2" id="KW-0238">DNA-binding</keyword>
<accession>A0A4S8NVG0</accession>
<dbReference type="Gene3D" id="2.60.120.10">
    <property type="entry name" value="Jelly Rolls"/>
    <property type="match status" value="1"/>
</dbReference>
<dbReference type="OrthoDB" id="3182344at2"/>
<feature type="domain" description="HTH crp-type" evidence="5">
    <location>
        <begin position="177"/>
        <end position="249"/>
    </location>
</feature>
<dbReference type="InterPro" id="IPR018490">
    <property type="entry name" value="cNMP-bd_dom_sf"/>
</dbReference>
<dbReference type="Pfam" id="PF13545">
    <property type="entry name" value="HTH_Crp_2"/>
    <property type="match status" value="1"/>
</dbReference>
<evidence type="ECO:0000256" key="3">
    <source>
        <dbReference type="ARBA" id="ARBA00023163"/>
    </source>
</evidence>
<keyword evidence="1" id="KW-0805">Transcription regulation</keyword>
<evidence type="ECO:0000259" key="5">
    <source>
        <dbReference type="PROSITE" id="PS51063"/>
    </source>
</evidence>
<protein>
    <submittedName>
        <fullName evidence="6">Crp/Fnr family transcriptional regulator</fullName>
    </submittedName>
</protein>
<feature type="domain" description="Cyclic nucleotide-binding" evidence="4">
    <location>
        <begin position="42"/>
        <end position="163"/>
    </location>
</feature>
<dbReference type="PANTHER" id="PTHR24567">
    <property type="entry name" value="CRP FAMILY TRANSCRIPTIONAL REGULATORY PROTEIN"/>
    <property type="match status" value="1"/>
</dbReference>
<comment type="caution">
    <text evidence="6">The sequence shown here is derived from an EMBL/GenBank/DDBJ whole genome shotgun (WGS) entry which is preliminary data.</text>
</comment>
<dbReference type="SUPFAM" id="SSF46785">
    <property type="entry name" value="Winged helix' DNA-binding domain"/>
    <property type="match status" value="1"/>
</dbReference>
<dbReference type="InterPro" id="IPR000595">
    <property type="entry name" value="cNMP-bd_dom"/>
</dbReference>
<dbReference type="InterPro" id="IPR036388">
    <property type="entry name" value="WH-like_DNA-bd_sf"/>
</dbReference>
<dbReference type="SMART" id="SM00100">
    <property type="entry name" value="cNMP"/>
    <property type="match status" value="1"/>
</dbReference>
<organism evidence="6 7">
    <name type="scientific">Peteryoungia ipomoeae</name>
    <dbReference type="NCBI Taxonomy" id="1210932"/>
    <lineage>
        <taxon>Bacteria</taxon>
        <taxon>Pseudomonadati</taxon>
        <taxon>Pseudomonadota</taxon>
        <taxon>Alphaproteobacteria</taxon>
        <taxon>Hyphomicrobiales</taxon>
        <taxon>Rhizobiaceae</taxon>
        <taxon>Peteryoungia</taxon>
    </lineage>
</organism>